<protein>
    <submittedName>
        <fullName evidence="2">Nuclear transport factor 2 family protein</fullName>
    </submittedName>
</protein>
<accession>A0ABS3QFI1</accession>
<feature type="domain" description="SnoaL-like" evidence="1">
    <location>
        <begin position="10"/>
        <end position="122"/>
    </location>
</feature>
<dbReference type="Gene3D" id="3.10.450.50">
    <property type="match status" value="1"/>
</dbReference>
<gene>
    <name evidence="2" type="ORF">J4E00_13185</name>
</gene>
<dbReference type="InterPro" id="IPR032710">
    <property type="entry name" value="NTF2-like_dom_sf"/>
</dbReference>
<keyword evidence="3" id="KW-1185">Reference proteome</keyword>
<evidence type="ECO:0000259" key="1">
    <source>
        <dbReference type="Pfam" id="PF12680"/>
    </source>
</evidence>
<sequence>MEATAPKQLVEAYIEAYNRFDVAGMLAPLHEDVVFRNVSNGEVNLTTTGKAAFRQQAEQATQYFSQREQRVTEWQVSAQRVEVAIDYTAVAAIAFPNGLKPGDTLHLQGKSVFETENGQIISIEDII</sequence>
<dbReference type="Proteomes" id="UP000664369">
    <property type="component" value="Unassembled WGS sequence"/>
</dbReference>
<evidence type="ECO:0000313" key="3">
    <source>
        <dbReference type="Proteomes" id="UP000664369"/>
    </source>
</evidence>
<organism evidence="2 3">
    <name type="scientific">Hymenobacter negativus</name>
    <dbReference type="NCBI Taxonomy" id="2795026"/>
    <lineage>
        <taxon>Bacteria</taxon>
        <taxon>Pseudomonadati</taxon>
        <taxon>Bacteroidota</taxon>
        <taxon>Cytophagia</taxon>
        <taxon>Cytophagales</taxon>
        <taxon>Hymenobacteraceae</taxon>
        <taxon>Hymenobacter</taxon>
    </lineage>
</organism>
<dbReference type="RefSeq" id="WP_208175645.1">
    <property type="nucleotide sequence ID" value="NZ_JAGETZ010000005.1"/>
</dbReference>
<dbReference type="SUPFAM" id="SSF54427">
    <property type="entry name" value="NTF2-like"/>
    <property type="match status" value="1"/>
</dbReference>
<proteinExistence type="predicted"/>
<dbReference type="EMBL" id="JAGETZ010000005">
    <property type="protein sequence ID" value="MBO2010010.1"/>
    <property type="molecule type" value="Genomic_DNA"/>
</dbReference>
<dbReference type="InterPro" id="IPR037401">
    <property type="entry name" value="SnoaL-like"/>
</dbReference>
<evidence type="ECO:0000313" key="2">
    <source>
        <dbReference type="EMBL" id="MBO2010010.1"/>
    </source>
</evidence>
<comment type="caution">
    <text evidence="2">The sequence shown here is derived from an EMBL/GenBank/DDBJ whole genome shotgun (WGS) entry which is preliminary data.</text>
</comment>
<name>A0ABS3QFI1_9BACT</name>
<reference evidence="2 3" key="1">
    <citation type="submission" date="2021-03" db="EMBL/GenBank/DDBJ databases">
        <authorList>
            <person name="Kim M.K."/>
        </authorList>
    </citation>
    <scope>NUCLEOTIDE SEQUENCE [LARGE SCALE GENOMIC DNA]</scope>
    <source>
        <strain evidence="2 3">BT442</strain>
    </source>
</reference>
<dbReference type="Pfam" id="PF12680">
    <property type="entry name" value="SnoaL_2"/>
    <property type="match status" value="1"/>
</dbReference>